<sequence>MSGSAEFPRLSMAEFLQNLQRLAIGGVQWRDLTDPARAAMHSGFLRVTTLELIHADFRSGDEFFRLLCSFPALESLILDHIIHRDSLIPEPQSDTAKTTLPSINTIRFRNIMCGSKAIIDALLPFCSTIVLLDVHFLGHPLAALDSYLAISHLITTTGGSLRRLSIELRGSLHKSDLAKAFLHHWDVSRNTNLRELLLDIDTDVQPFLQRMASSVSCNGYAGVPSRLEVLDIPWLISCSQDLQSLDNLLQHPRFAYLVRLKSVVRIRHPSESRWLASLVRLNPTTEMRNKMDEDIGNCQKQLSGCYRRGILELKELYM</sequence>
<organism evidence="1 2">
    <name type="scientific">Gymnopus androsaceus JB14</name>
    <dbReference type="NCBI Taxonomy" id="1447944"/>
    <lineage>
        <taxon>Eukaryota</taxon>
        <taxon>Fungi</taxon>
        <taxon>Dikarya</taxon>
        <taxon>Basidiomycota</taxon>
        <taxon>Agaricomycotina</taxon>
        <taxon>Agaricomycetes</taxon>
        <taxon>Agaricomycetidae</taxon>
        <taxon>Agaricales</taxon>
        <taxon>Marasmiineae</taxon>
        <taxon>Omphalotaceae</taxon>
        <taxon>Gymnopus</taxon>
    </lineage>
</organism>
<dbReference type="Proteomes" id="UP000799118">
    <property type="component" value="Unassembled WGS sequence"/>
</dbReference>
<accession>A0A6A4ITC3</accession>
<evidence type="ECO:0008006" key="3">
    <source>
        <dbReference type="Google" id="ProtNLM"/>
    </source>
</evidence>
<keyword evidence="2" id="KW-1185">Reference proteome</keyword>
<gene>
    <name evidence="1" type="ORF">BT96DRAFT_911819</name>
</gene>
<dbReference type="EMBL" id="ML769383">
    <property type="protein sequence ID" value="KAE9411145.1"/>
    <property type="molecule type" value="Genomic_DNA"/>
</dbReference>
<evidence type="ECO:0000313" key="1">
    <source>
        <dbReference type="EMBL" id="KAE9411145.1"/>
    </source>
</evidence>
<proteinExistence type="predicted"/>
<reference evidence="1" key="1">
    <citation type="journal article" date="2019" name="Environ. Microbiol.">
        <title>Fungal ecological strategies reflected in gene transcription - a case study of two litter decomposers.</title>
        <authorList>
            <person name="Barbi F."/>
            <person name="Kohler A."/>
            <person name="Barry K."/>
            <person name="Baskaran P."/>
            <person name="Daum C."/>
            <person name="Fauchery L."/>
            <person name="Ihrmark K."/>
            <person name="Kuo A."/>
            <person name="LaButti K."/>
            <person name="Lipzen A."/>
            <person name="Morin E."/>
            <person name="Grigoriev I.V."/>
            <person name="Henrissat B."/>
            <person name="Lindahl B."/>
            <person name="Martin F."/>
        </authorList>
    </citation>
    <scope>NUCLEOTIDE SEQUENCE</scope>
    <source>
        <strain evidence="1">JB14</strain>
    </source>
</reference>
<name>A0A6A4ITC3_9AGAR</name>
<evidence type="ECO:0000313" key="2">
    <source>
        <dbReference type="Proteomes" id="UP000799118"/>
    </source>
</evidence>
<dbReference type="AlphaFoldDB" id="A0A6A4ITC3"/>
<protein>
    <recommendedName>
        <fullName evidence="3">F-box domain-containing protein</fullName>
    </recommendedName>
</protein>